<reference evidence="1" key="1">
    <citation type="submission" date="2021-05" db="EMBL/GenBank/DDBJ databases">
        <authorList>
            <person name="Pan Q."/>
            <person name="Jouanno E."/>
            <person name="Zahm M."/>
            <person name="Klopp C."/>
            <person name="Cabau C."/>
            <person name="Louis A."/>
            <person name="Berthelot C."/>
            <person name="Parey E."/>
            <person name="Roest Crollius H."/>
            <person name="Montfort J."/>
            <person name="Robinson-Rechavi M."/>
            <person name="Bouchez O."/>
            <person name="Lampietro C."/>
            <person name="Lopez Roques C."/>
            <person name="Donnadieu C."/>
            <person name="Postlethwait J."/>
            <person name="Bobe J."/>
            <person name="Dillon D."/>
            <person name="Chandos A."/>
            <person name="von Hippel F."/>
            <person name="Guiguen Y."/>
        </authorList>
    </citation>
    <scope>NUCLEOTIDE SEQUENCE</scope>
    <source>
        <strain evidence="1">YG-Jan2019</strain>
    </source>
</reference>
<comment type="caution">
    <text evidence="1">The sequence shown here is derived from an EMBL/GenBank/DDBJ whole genome shotgun (WGS) entry which is preliminary data.</text>
</comment>
<gene>
    <name evidence="1" type="ORF">DPEC_G00074800</name>
</gene>
<name>A0ACC2H3E7_DALPE</name>
<evidence type="ECO:0000313" key="1">
    <source>
        <dbReference type="EMBL" id="KAJ8010411.1"/>
    </source>
</evidence>
<keyword evidence="2" id="KW-1185">Reference proteome</keyword>
<evidence type="ECO:0000313" key="2">
    <source>
        <dbReference type="Proteomes" id="UP001157502"/>
    </source>
</evidence>
<proteinExistence type="predicted"/>
<organism evidence="1 2">
    <name type="scientific">Dallia pectoralis</name>
    <name type="common">Alaska blackfish</name>
    <dbReference type="NCBI Taxonomy" id="75939"/>
    <lineage>
        <taxon>Eukaryota</taxon>
        <taxon>Metazoa</taxon>
        <taxon>Chordata</taxon>
        <taxon>Craniata</taxon>
        <taxon>Vertebrata</taxon>
        <taxon>Euteleostomi</taxon>
        <taxon>Actinopterygii</taxon>
        <taxon>Neopterygii</taxon>
        <taxon>Teleostei</taxon>
        <taxon>Protacanthopterygii</taxon>
        <taxon>Esociformes</taxon>
        <taxon>Umbridae</taxon>
        <taxon>Dallia</taxon>
    </lineage>
</organism>
<sequence>MEDKPTSSDIDLDEILSTLQKVPDTVELVLRKVESAQQNRAEQDSCDMLRFTLSRVNSALSDLCLASSVDIDKVQLFRSRGQQSAAIETLLQSNLERETNLREVLQSLQNMSQGLTELELDKDIREAEDMAAEWIGVKHHSIQKFMLDIEASITRLHELYGVKKTQKMEAAVQKMGLWRWWREPEVDAKTILEIEKLHPPTLSRILQEPKLATKSTRQLSFMVGDIARSISCNRAMRLAFRFIQMGLYTLNNALQEQTLRANNVQAQLNDDDCCAKAELEASKRRIEQLEAEKAQLKEQFAAQQLKMYTLQYTVRSGSAEQSVEQVTKSPLPQSLTMTEAQTPALFKYTRLPPITTNEQKSKVSAKEETKPEVAESIVTVPFEDQPGRAGFWNSATKSPGVDTCVPDLLDVDRSRVSTSSSDRFVEKPIRRSQRLVLKHQLTKTAGLKEDLERYRREMMDDAILESMMAGETYIVNMESQVTNLKLLRQAAFNGQISSELHGMAKDLVTSIQDMEGMRLACLVEKFRAFKSLKEVSKTLNTRLRAARELKDGREMKKMYLFLTRLDGYRKRVLEGWTAKQAELDRNRETCLAQMLYLFNEMRKDCKVYLFAPVSRPGTPPPILTVEPCKMTRPRNAVRRCHRLPLIAQAPPLVKAREETKLPALVTKGSRERKLIRVQKQMVWDRSNIMNRTLVAKKMDIIQSRAAPLRSKQISSAGPFHAQCKVEWYFGVPCTQVFESLVTQIKKWRTMSNCAMEGQKCLYKLQASNVHFIAAKHTTPYKNSVDDITFRLVQSLFSSHCHVSAMSVSENWFTIKDHGTNYCNLYNLMEGSGLTDAPGYKEITSDFLCTQRSSANCTMY</sequence>
<accession>A0ACC2H3E7</accession>
<dbReference type="EMBL" id="CM055733">
    <property type="protein sequence ID" value="KAJ8010411.1"/>
    <property type="molecule type" value="Genomic_DNA"/>
</dbReference>
<dbReference type="Proteomes" id="UP001157502">
    <property type="component" value="Chromosome 6"/>
</dbReference>
<protein>
    <submittedName>
        <fullName evidence="1">Uncharacterized protein</fullName>
    </submittedName>
</protein>